<feature type="chain" id="PRO_5046532853" description="Alpha-1,2-mannosidase" evidence="4">
    <location>
        <begin position="23"/>
        <end position="760"/>
    </location>
</feature>
<dbReference type="Gene3D" id="1.20.1610.10">
    <property type="entry name" value="alpha-1,2-mannosidases domains"/>
    <property type="match status" value="1"/>
</dbReference>
<evidence type="ECO:0000313" key="7">
    <source>
        <dbReference type="EMBL" id="BDD02221.1"/>
    </source>
</evidence>
<reference evidence="7 8" key="1">
    <citation type="submission" date="2021-12" db="EMBL/GenBank/DDBJ databases">
        <title>Genome sequencing of bacteria with rrn-lacking chromosome and rrn-plasmid.</title>
        <authorList>
            <person name="Anda M."/>
            <person name="Iwasaki W."/>
        </authorList>
    </citation>
    <scope>NUCLEOTIDE SEQUENCE [LARGE SCALE GENOMIC DNA]</scope>
    <source>
        <strain evidence="7 8">NBRC 101262</strain>
        <plasmid evidence="7 8">pPP7</plasmid>
    </source>
</reference>
<keyword evidence="3" id="KW-0106">Calcium</keyword>
<dbReference type="Pfam" id="PF17678">
    <property type="entry name" value="Glyco_hydro_92N"/>
    <property type="match status" value="1"/>
</dbReference>
<dbReference type="Proteomes" id="UP001354989">
    <property type="component" value="Plasmid pPP7"/>
</dbReference>
<evidence type="ECO:0000259" key="6">
    <source>
        <dbReference type="Pfam" id="PF17678"/>
    </source>
</evidence>
<dbReference type="Gene3D" id="2.70.98.10">
    <property type="match status" value="1"/>
</dbReference>
<evidence type="ECO:0000259" key="5">
    <source>
        <dbReference type="Pfam" id="PF07971"/>
    </source>
</evidence>
<comment type="cofactor">
    <cofactor evidence="1">
        <name>Ca(2+)</name>
        <dbReference type="ChEBI" id="CHEBI:29108"/>
    </cofactor>
</comment>
<evidence type="ECO:0000256" key="1">
    <source>
        <dbReference type="ARBA" id="ARBA00001913"/>
    </source>
</evidence>
<sequence>MIKVKSIFLLIAGVFAMGTTMANTKKQVTKSPMDYVDPFIGTGGIVHTFPGATMPNGMIQLSPDGDTQGWNWCSGYHYSDTNLKGFSHTHLSGTGWSDLGDILLMPTVGKIQTEPGTKEHPDAGWRSRFSHDQEQASPGYYEVFLKDYDVDVALTAGRRVGYHQYHFPKTTEANVVIDPTNKIFGSIIETKVTQEDEHTVSGYCYSNGWGGKRYTYFVAKFSKPMTGFMVSSGKDLARATSREGKSARGFAIFNTEDDQQLEVRVAISAVSLEGAKANLASEVTDFSTALKQAKSSWAEKLNAFEVSGGTEAQKRIFYTGIYHNYIAPNLTSDVDGKYIVNEKVYQAKGFENYSSFSFWDTFRATQPLLHMVSPELSSNVMQSLIARHRDAKSHLPLWELCGVDNTCMIGYPTVAVLYDAIMKGVPGIDEEEAFEAMKDIANTNKDSSSDGVGGLDEYISLGYVPADIPKNVSKTLEYAYEDWCIASLAKRLGKMEDYRVFKARSENYRNLFNSDRKMFWPKNADGSWFGEINQHKWDELQQHWISGNLWAYEYFAPHAVNDLIELKGGVKDFTAQLDDLFSKSLDMEGEEHVDISGFIGGYAHGDEPGHANAYLYNYVGQPYKTQALVRQIMDEMYTDQPDGMPNNEDCGQMSAWYVFSSMGFYPACPGDEEFLIGSPLFSAAKMKLGNGNVFTMEAKNQSAENIYVQSIEINGKKVNRTYITQQEIMNGGSLKLVMGNKPNTKLGAKSKFRPTAPASR</sequence>
<evidence type="ECO:0008006" key="9">
    <source>
        <dbReference type="Google" id="ProtNLM"/>
    </source>
</evidence>
<dbReference type="Gene3D" id="3.30.2080.10">
    <property type="entry name" value="GH92 mannosidase domain"/>
    <property type="match status" value="1"/>
</dbReference>
<accession>A0ABM7VMM3</accession>
<evidence type="ECO:0000313" key="8">
    <source>
        <dbReference type="Proteomes" id="UP001354989"/>
    </source>
</evidence>
<dbReference type="InterPro" id="IPR041371">
    <property type="entry name" value="GH92_N"/>
</dbReference>
<geneLocation type="plasmid" evidence="7 8">
    <name>pPP7</name>
</geneLocation>
<evidence type="ECO:0000256" key="2">
    <source>
        <dbReference type="ARBA" id="ARBA00011245"/>
    </source>
</evidence>
<dbReference type="SUPFAM" id="SSF48208">
    <property type="entry name" value="Six-hairpin glycosidases"/>
    <property type="match status" value="1"/>
</dbReference>
<dbReference type="PANTHER" id="PTHR12143:SF39">
    <property type="entry name" value="SECRETED PROTEIN"/>
    <property type="match status" value="1"/>
</dbReference>
<feature type="domain" description="Glycosyl hydrolase family 92 N-terminal" evidence="6">
    <location>
        <begin position="35"/>
        <end position="268"/>
    </location>
</feature>
<feature type="signal peptide" evidence="4">
    <location>
        <begin position="1"/>
        <end position="22"/>
    </location>
</feature>
<dbReference type="RefSeq" id="WP_338399464.1">
    <property type="nucleotide sequence ID" value="NZ_AP025299.1"/>
</dbReference>
<organism evidence="7 8">
    <name type="scientific">Persicobacter psychrovividus</name>
    <dbReference type="NCBI Taxonomy" id="387638"/>
    <lineage>
        <taxon>Bacteria</taxon>
        <taxon>Pseudomonadati</taxon>
        <taxon>Bacteroidota</taxon>
        <taxon>Cytophagia</taxon>
        <taxon>Cytophagales</taxon>
        <taxon>Persicobacteraceae</taxon>
        <taxon>Persicobacter</taxon>
    </lineage>
</organism>
<protein>
    <recommendedName>
        <fullName evidence="9">Alpha-1,2-mannosidase</fullName>
    </recommendedName>
</protein>
<gene>
    <name evidence="7" type="ORF">PEPS_45010</name>
</gene>
<dbReference type="InterPro" id="IPR012939">
    <property type="entry name" value="Glyco_hydro_92"/>
</dbReference>
<dbReference type="PANTHER" id="PTHR12143">
    <property type="entry name" value="PEPTIDE N-GLYCANASE PNGASE -RELATED"/>
    <property type="match status" value="1"/>
</dbReference>
<dbReference type="InterPro" id="IPR014718">
    <property type="entry name" value="GH-type_carb-bd"/>
</dbReference>
<name>A0ABM7VMM3_9BACT</name>
<dbReference type="InterPro" id="IPR050883">
    <property type="entry name" value="PNGase"/>
</dbReference>
<evidence type="ECO:0000256" key="3">
    <source>
        <dbReference type="ARBA" id="ARBA00022837"/>
    </source>
</evidence>
<proteinExistence type="predicted"/>
<dbReference type="NCBIfam" id="TIGR01180">
    <property type="entry name" value="aman2_put"/>
    <property type="match status" value="1"/>
</dbReference>
<evidence type="ECO:0000256" key="4">
    <source>
        <dbReference type="SAM" id="SignalP"/>
    </source>
</evidence>
<keyword evidence="8" id="KW-1185">Reference proteome</keyword>
<dbReference type="Pfam" id="PF07971">
    <property type="entry name" value="Glyco_hydro_92"/>
    <property type="match status" value="1"/>
</dbReference>
<dbReference type="EMBL" id="AP025299">
    <property type="protein sequence ID" value="BDD02221.1"/>
    <property type="molecule type" value="Genomic_DNA"/>
</dbReference>
<keyword evidence="7" id="KW-0614">Plasmid</keyword>
<feature type="domain" description="Glycosyl hydrolase family 92" evidence="5">
    <location>
        <begin position="274"/>
        <end position="740"/>
    </location>
</feature>
<comment type="subunit">
    <text evidence="2">Monomer.</text>
</comment>
<dbReference type="InterPro" id="IPR008928">
    <property type="entry name" value="6-hairpin_glycosidase_sf"/>
</dbReference>
<dbReference type="Gene3D" id="1.20.1050.60">
    <property type="entry name" value="alpha-1,2-mannosidase"/>
    <property type="match status" value="1"/>
</dbReference>
<dbReference type="InterPro" id="IPR005887">
    <property type="entry name" value="GH92_a_mannosidase_put"/>
</dbReference>
<keyword evidence="4" id="KW-0732">Signal</keyword>